<proteinExistence type="predicted"/>
<dbReference type="Proteomes" id="UP001732700">
    <property type="component" value="Chromosome 2C"/>
</dbReference>
<accession>A0ACD5UN65</accession>
<evidence type="ECO:0000313" key="2">
    <source>
        <dbReference type="Proteomes" id="UP001732700"/>
    </source>
</evidence>
<evidence type="ECO:0000313" key="1">
    <source>
        <dbReference type="EnsemblPlants" id="AVESA.00010b.r2.2CG0277280.1.CDS.1"/>
    </source>
</evidence>
<reference evidence="1" key="1">
    <citation type="submission" date="2021-05" db="EMBL/GenBank/DDBJ databases">
        <authorList>
            <person name="Scholz U."/>
            <person name="Mascher M."/>
            <person name="Fiebig A."/>
        </authorList>
    </citation>
    <scope>NUCLEOTIDE SEQUENCE [LARGE SCALE GENOMIC DNA]</scope>
</reference>
<sequence>MKRNAMSLRFPEKKKNEAAGGSADQVVVPGGSTNGFIGGGFGPSEKRKRSLMGEEEVVAITYMTEAMKAVAAAITTTSPPDVHPSLYDTVMSTTGFSPEALMVALSHLFDNRAQGNDFVHMAEDHMELWLRTFLTKHYYV</sequence>
<keyword evidence="2" id="KW-1185">Reference proteome</keyword>
<dbReference type="EnsemblPlants" id="AVESA.00010b.r2.2CG0277280.1">
    <property type="protein sequence ID" value="AVESA.00010b.r2.2CG0277280.1.CDS.1"/>
    <property type="gene ID" value="AVESA.00010b.r2.2CG0277280"/>
</dbReference>
<organism evidence="1 2">
    <name type="scientific">Avena sativa</name>
    <name type="common">Oat</name>
    <dbReference type="NCBI Taxonomy" id="4498"/>
    <lineage>
        <taxon>Eukaryota</taxon>
        <taxon>Viridiplantae</taxon>
        <taxon>Streptophyta</taxon>
        <taxon>Embryophyta</taxon>
        <taxon>Tracheophyta</taxon>
        <taxon>Spermatophyta</taxon>
        <taxon>Magnoliopsida</taxon>
        <taxon>Liliopsida</taxon>
        <taxon>Poales</taxon>
        <taxon>Poaceae</taxon>
        <taxon>BOP clade</taxon>
        <taxon>Pooideae</taxon>
        <taxon>Poodae</taxon>
        <taxon>Poeae</taxon>
        <taxon>Poeae Chloroplast Group 1 (Aveneae type)</taxon>
        <taxon>Aveninae</taxon>
        <taxon>Avena</taxon>
    </lineage>
</organism>
<reference evidence="1" key="2">
    <citation type="submission" date="2025-09" db="UniProtKB">
        <authorList>
            <consortium name="EnsemblPlants"/>
        </authorList>
    </citation>
    <scope>IDENTIFICATION</scope>
</reference>
<name>A0ACD5UN65_AVESA</name>
<protein>
    <submittedName>
        <fullName evidence="1">Uncharacterized protein</fullName>
    </submittedName>
</protein>